<evidence type="ECO:0000313" key="3">
    <source>
        <dbReference type="Proteomes" id="UP000251717"/>
    </source>
</evidence>
<protein>
    <submittedName>
        <fullName evidence="2">Uncharacterized protein</fullName>
    </submittedName>
</protein>
<name>A0A315XMU1_9EURY</name>
<dbReference type="OrthoDB" id="78467at2157"/>
<gene>
    <name evidence="2" type="ORF">MBBTH_07900</name>
</gene>
<accession>A0A315XMU1</accession>
<feature type="region of interest" description="Disordered" evidence="1">
    <location>
        <begin position="70"/>
        <end position="139"/>
    </location>
</feature>
<dbReference type="EMBL" id="MZGS01000018">
    <property type="protein sequence ID" value="PWB87635.1"/>
    <property type="molecule type" value="Genomic_DNA"/>
</dbReference>
<dbReference type="RefSeq" id="WP_116591759.1">
    <property type="nucleotide sequence ID" value="NZ_MZGS01000018.1"/>
</dbReference>
<sequence>MTSRSATVLVIFIVAILAFCLASVFASMTGPISILPNESESGGIFDNLSAITDNDVSSDRSYGYKNYDDYSYSDDSSSSSSSSVETTTDDSSSSSSDSSNVETTTDDSSSSSSSSSSSGDSSSSGGSSSGGSSVVTTTD</sequence>
<organism evidence="2 3">
    <name type="scientific">Methanobrevibacter thaueri</name>
    <dbReference type="NCBI Taxonomy" id="190975"/>
    <lineage>
        <taxon>Archaea</taxon>
        <taxon>Methanobacteriati</taxon>
        <taxon>Methanobacteriota</taxon>
        <taxon>Methanomada group</taxon>
        <taxon>Methanobacteria</taxon>
        <taxon>Methanobacteriales</taxon>
        <taxon>Methanobacteriaceae</taxon>
        <taxon>Methanobrevibacter</taxon>
    </lineage>
</organism>
<dbReference type="Proteomes" id="UP000251717">
    <property type="component" value="Unassembled WGS sequence"/>
</dbReference>
<proteinExistence type="predicted"/>
<dbReference type="AlphaFoldDB" id="A0A315XMU1"/>
<keyword evidence="3" id="KW-1185">Reference proteome</keyword>
<evidence type="ECO:0000256" key="1">
    <source>
        <dbReference type="SAM" id="MobiDB-lite"/>
    </source>
</evidence>
<comment type="caution">
    <text evidence="2">The sequence shown here is derived from an EMBL/GenBank/DDBJ whole genome shotgun (WGS) entry which is preliminary data.</text>
</comment>
<reference evidence="2 3" key="1">
    <citation type="submission" date="2017-03" db="EMBL/GenBank/DDBJ databases">
        <title>Genome sequence of Methanobrevibacter thaueri.</title>
        <authorList>
            <person name="Poehlein A."/>
            <person name="Seedorf H."/>
            <person name="Daniel R."/>
        </authorList>
    </citation>
    <scope>NUCLEOTIDE SEQUENCE [LARGE SCALE GENOMIC DNA]</scope>
    <source>
        <strain evidence="2 3">DSM 11995</strain>
    </source>
</reference>
<evidence type="ECO:0000313" key="2">
    <source>
        <dbReference type="EMBL" id="PWB87635.1"/>
    </source>
</evidence>